<sequence>MFRPEQPMIDKEDRGIGSGLGSLHLERLNTTLASLTEVNAANSKSFKGNGDKVVNALEIFGHPNFDSYLFLETRIFCGGEMVPPCTFLIGHVKVLAH</sequence>
<name>A0AAN9FNR3_CLITE</name>
<organism evidence="1 2">
    <name type="scientific">Clitoria ternatea</name>
    <name type="common">Butterfly pea</name>
    <dbReference type="NCBI Taxonomy" id="43366"/>
    <lineage>
        <taxon>Eukaryota</taxon>
        <taxon>Viridiplantae</taxon>
        <taxon>Streptophyta</taxon>
        <taxon>Embryophyta</taxon>
        <taxon>Tracheophyta</taxon>
        <taxon>Spermatophyta</taxon>
        <taxon>Magnoliopsida</taxon>
        <taxon>eudicotyledons</taxon>
        <taxon>Gunneridae</taxon>
        <taxon>Pentapetalae</taxon>
        <taxon>rosids</taxon>
        <taxon>fabids</taxon>
        <taxon>Fabales</taxon>
        <taxon>Fabaceae</taxon>
        <taxon>Papilionoideae</taxon>
        <taxon>50 kb inversion clade</taxon>
        <taxon>NPAAA clade</taxon>
        <taxon>indigoferoid/millettioid clade</taxon>
        <taxon>Phaseoleae</taxon>
        <taxon>Clitoria</taxon>
    </lineage>
</organism>
<evidence type="ECO:0000313" key="1">
    <source>
        <dbReference type="EMBL" id="KAK7278346.1"/>
    </source>
</evidence>
<dbReference type="EMBL" id="JAYKXN010000006">
    <property type="protein sequence ID" value="KAK7278346.1"/>
    <property type="molecule type" value="Genomic_DNA"/>
</dbReference>
<evidence type="ECO:0000313" key="2">
    <source>
        <dbReference type="Proteomes" id="UP001359559"/>
    </source>
</evidence>
<dbReference type="Proteomes" id="UP001359559">
    <property type="component" value="Unassembled WGS sequence"/>
</dbReference>
<protein>
    <submittedName>
        <fullName evidence="1">Uncharacterized protein</fullName>
    </submittedName>
</protein>
<keyword evidence="2" id="KW-1185">Reference proteome</keyword>
<accession>A0AAN9FNR3</accession>
<dbReference type="AlphaFoldDB" id="A0AAN9FNR3"/>
<gene>
    <name evidence="1" type="ORF">RJT34_23374</name>
</gene>
<comment type="caution">
    <text evidence="1">The sequence shown here is derived from an EMBL/GenBank/DDBJ whole genome shotgun (WGS) entry which is preliminary data.</text>
</comment>
<reference evidence="1 2" key="1">
    <citation type="submission" date="2024-01" db="EMBL/GenBank/DDBJ databases">
        <title>The genomes of 5 underutilized Papilionoideae crops provide insights into root nodulation and disease resistance.</title>
        <authorList>
            <person name="Yuan L."/>
        </authorList>
    </citation>
    <scope>NUCLEOTIDE SEQUENCE [LARGE SCALE GENOMIC DNA]</scope>
    <source>
        <strain evidence="1">LY-2023</strain>
        <tissue evidence="1">Leaf</tissue>
    </source>
</reference>
<proteinExistence type="predicted"/>